<proteinExistence type="inferred from homology"/>
<dbReference type="InterPro" id="IPR000456">
    <property type="entry name" value="Ribosomal_bL17"/>
</dbReference>
<protein>
    <submittedName>
        <fullName evidence="5">Ribosomal protein L17</fullName>
    </submittedName>
</protein>
<dbReference type="OrthoDB" id="275000at2759"/>
<gene>
    <name evidence="5" type="ORF">FIBSPDRAFT_45017</name>
</gene>
<dbReference type="Proteomes" id="UP000076532">
    <property type="component" value="Unassembled WGS sequence"/>
</dbReference>
<dbReference type="Pfam" id="PF01196">
    <property type="entry name" value="Ribosomal_L17"/>
    <property type="match status" value="1"/>
</dbReference>
<accession>A0A166U2Y1</accession>
<organism evidence="5 6">
    <name type="scientific">Athelia psychrophila</name>
    <dbReference type="NCBI Taxonomy" id="1759441"/>
    <lineage>
        <taxon>Eukaryota</taxon>
        <taxon>Fungi</taxon>
        <taxon>Dikarya</taxon>
        <taxon>Basidiomycota</taxon>
        <taxon>Agaricomycotina</taxon>
        <taxon>Agaricomycetes</taxon>
        <taxon>Agaricomycetidae</taxon>
        <taxon>Atheliales</taxon>
        <taxon>Atheliaceae</taxon>
        <taxon>Athelia</taxon>
    </lineage>
</organism>
<dbReference type="Gene3D" id="3.90.1030.10">
    <property type="entry name" value="Ribosomal protein L17"/>
    <property type="match status" value="1"/>
</dbReference>
<name>A0A166U2Y1_9AGAM</name>
<keyword evidence="6" id="KW-1185">Reference proteome</keyword>
<dbReference type="GO" id="GO:0006412">
    <property type="term" value="P:translation"/>
    <property type="evidence" value="ECO:0007669"/>
    <property type="project" value="InterPro"/>
</dbReference>
<dbReference type="GO" id="GO:0005762">
    <property type="term" value="C:mitochondrial large ribosomal subunit"/>
    <property type="evidence" value="ECO:0007669"/>
    <property type="project" value="TreeGrafter"/>
</dbReference>
<dbReference type="HAMAP" id="MF_01368">
    <property type="entry name" value="Ribosomal_bL17"/>
    <property type="match status" value="1"/>
</dbReference>
<keyword evidence="3 4" id="KW-0687">Ribonucleoprotein</keyword>
<sequence>MKHGIAFRKLSRDTSHRMMMLRNLVTSLLQYETVKTTLPKAQETARMAEKIITLGKNRDQHAWRKVTGFVLDPSVLPKLFGTFANRYANRPGGYTRIHKFGNRLGDNAPMAVLELVDNPRDIKMEVTARAVGMEMLKARLQTGSIPDIMQNGLKGADEFILKEVNMSADKVGELRSATRFNLQKILKYGRPTIVAEMAHKAEEHIVRPFPAHSLRCFTDLSSGRATR</sequence>
<dbReference type="NCBIfam" id="TIGR00059">
    <property type="entry name" value="L17"/>
    <property type="match status" value="1"/>
</dbReference>
<dbReference type="SUPFAM" id="SSF64263">
    <property type="entry name" value="Prokaryotic ribosomal protein L17"/>
    <property type="match status" value="1"/>
</dbReference>
<dbReference type="PANTHER" id="PTHR14413">
    <property type="entry name" value="RIBOSOMAL PROTEIN L17"/>
    <property type="match status" value="1"/>
</dbReference>
<evidence type="ECO:0000256" key="4">
    <source>
        <dbReference type="RuleBase" id="RU000660"/>
    </source>
</evidence>
<dbReference type="PANTHER" id="PTHR14413:SF16">
    <property type="entry name" value="LARGE RIBOSOMAL SUBUNIT PROTEIN BL17M"/>
    <property type="match status" value="1"/>
</dbReference>
<evidence type="ECO:0000313" key="5">
    <source>
        <dbReference type="EMBL" id="KZP31255.1"/>
    </source>
</evidence>
<dbReference type="STRING" id="436010.A0A166U2Y1"/>
<evidence type="ECO:0000256" key="2">
    <source>
        <dbReference type="ARBA" id="ARBA00022980"/>
    </source>
</evidence>
<dbReference type="AlphaFoldDB" id="A0A166U2Y1"/>
<dbReference type="InterPro" id="IPR036373">
    <property type="entry name" value="Ribosomal_bL17_sf"/>
</dbReference>
<dbReference type="GO" id="GO:0003735">
    <property type="term" value="F:structural constituent of ribosome"/>
    <property type="evidence" value="ECO:0007669"/>
    <property type="project" value="InterPro"/>
</dbReference>
<evidence type="ECO:0000256" key="3">
    <source>
        <dbReference type="ARBA" id="ARBA00023274"/>
    </source>
</evidence>
<evidence type="ECO:0000256" key="1">
    <source>
        <dbReference type="ARBA" id="ARBA00008777"/>
    </source>
</evidence>
<evidence type="ECO:0000313" key="6">
    <source>
        <dbReference type="Proteomes" id="UP000076532"/>
    </source>
</evidence>
<comment type="similarity">
    <text evidence="1 4">Belongs to the bacterial ribosomal protein bL17 family.</text>
</comment>
<keyword evidence="2 4" id="KW-0689">Ribosomal protein</keyword>
<reference evidence="5 6" key="1">
    <citation type="journal article" date="2016" name="Mol. Biol. Evol.">
        <title>Comparative Genomics of Early-Diverging Mushroom-Forming Fungi Provides Insights into the Origins of Lignocellulose Decay Capabilities.</title>
        <authorList>
            <person name="Nagy L.G."/>
            <person name="Riley R."/>
            <person name="Tritt A."/>
            <person name="Adam C."/>
            <person name="Daum C."/>
            <person name="Floudas D."/>
            <person name="Sun H."/>
            <person name="Yadav J.S."/>
            <person name="Pangilinan J."/>
            <person name="Larsson K.H."/>
            <person name="Matsuura K."/>
            <person name="Barry K."/>
            <person name="Labutti K."/>
            <person name="Kuo R."/>
            <person name="Ohm R.A."/>
            <person name="Bhattacharya S.S."/>
            <person name="Shirouzu T."/>
            <person name="Yoshinaga Y."/>
            <person name="Martin F.M."/>
            <person name="Grigoriev I.V."/>
            <person name="Hibbett D.S."/>
        </authorList>
    </citation>
    <scope>NUCLEOTIDE SEQUENCE [LARGE SCALE GENOMIC DNA]</scope>
    <source>
        <strain evidence="5 6">CBS 109695</strain>
    </source>
</reference>
<dbReference type="EMBL" id="KV417490">
    <property type="protein sequence ID" value="KZP31255.1"/>
    <property type="molecule type" value="Genomic_DNA"/>
</dbReference>